<evidence type="ECO:0000256" key="7">
    <source>
        <dbReference type="ARBA" id="ARBA00023160"/>
    </source>
</evidence>
<dbReference type="Proteomes" id="UP000230136">
    <property type="component" value="Unassembled WGS sequence"/>
</dbReference>
<dbReference type="InterPro" id="IPR013747">
    <property type="entry name" value="ACP_syn_III_C"/>
</dbReference>
<feature type="domain" description="Beta-ketoacyl-[acyl-carrier-protein] synthase III C-terminal" evidence="8">
    <location>
        <begin position="256"/>
        <end position="342"/>
    </location>
</feature>
<comment type="caution">
    <text evidence="10">The sequence shown here is derived from an EMBL/GenBank/DDBJ whole genome shotgun (WGS) entry which is preliminary data.</text>
</comment>
<dbReference type="InterPro" id="IPR016039">
    <property type="entry name" value="Thiolase-like"/>
</dbReference>
<dbReference type="PANTHER" id="PTHR43091:SF1">
    <property type="entry name" value="BETA-KETOACYL-[ACYL-CARRIER-PROTEIN] SYNTHASE III, CHLOROPLASTIC"/>
    <property type="match status" value="1"/>
</dbReference>
<evidence type="ECO:0000256" key="2">
    <source>
        <dbReference type="ARBA" id="ARBA00008642"/>
    </source>
</evidence>
<keyword evidence="6" id="KW-0443">Lipid metabolism</keyword>
<keyword evidence="4" id="KW-0808">Transferase</keyword>
<evidence type="ECO:0000256" key="6">
    <source>
        <dbReference type="ARBA" id="ARBA00023098"/>
    </source>
</evidence>
<evidence type="ECO:0000256" key="1">
    <source>
        <dbReference type="ARBA" id="ARBA00005189"/>
    </source>
</evidence>
<dbReference type="EMBL" id="PFSY01000144">
    <property type="protein sequence ID" value="PJC01646.1"/>
    <property type="molecule type" value="Genomic_DNA"/>
</dbReference>
<evidence type="ECO:0000259" key="9">
    <source>
        <dbReference type="Pfam" id="PF08545"/>
    </source>
</evidence>
<dbReference type="Pfam" id="PF08545">
    <property type="entry name" value="ACP_syn_III"/>
    <property type="match status" value="1"/>
</dbReference>
<evidence type="ECO:0000256" key="5">
    <source>
        <dbReference type="ARBA" id="ARBA00022832"/>
    </source>
</evidence>
<sequence length="348" mass="37548">MFVNARQISNAHCQIVGYGHTALADSPKFSLVTQEEFINDYLSNSGRTDLFGHATPWLQSEIETKVQKWVEQTSIISRPFFAGSTAELGAIAAKKCLEHAKVRPDEIDAIIGDTNTGPGYPSLADHIKEAIGGSSTTLCQDVCEACTVGSTAIFTGWNMIRSGACQNVLVVCSERATTLAPYDTWYSSNLFGDGAFAFLLQAAEQESFIFFDLNSWPYDNNLELIMKTEVGFTQNGPQVHKFVNRVVVPSLIEAVQQTKIDPGQIDHLIPHQPSGKTIALLEKTVRKQWPEFNGAIHDHVSTTGNLSGASTGLLISQGIHGGAITKGQIVVVSTFGAGLSAGHYGFVA</sequence>
<evidence type="ECO:0000256" key="4">
    <source>
        <dbReference type="ARBA" id="ARBA00022679"/>
    </source>
</evidence>
<feature type="domain" description="Beta-ketoacyl-[acyl-carrier-protein] synthase III N-terminal" evidence="9">
    <location>
        <begin position="141"/>
        <end position="214"/>
    </location>
</feature>
<proteinExistence type="inferred from homology"/>
<dbReference type="Pfam" id="PF08541">
    <property type="entry name" value="ACP_syn_III_C"/>
    <property type="match status" value="1"/>
</dbReference>
<dbReference type="PANTHER" id="PTHR43091">
    <property type="entry name" value="3-OXOACYL-[ACYL-CARRIER-PROTEIN] SYNTHASE"/>
    <property type="match status" value="1"/>
</dbReference>
<evidence type="ECO:0000313" key="11">
    <source>
        <dbReference type="Proteomes" id="UP000230136"/>
    </source>
</evidence>
<dbReference type="GO" id="GO:0004315">
    <property type="term" value="F:3-oxoacyl-[acyl-carrier-protein] synthase activity"/>
    <property type="evidence" value="ECO:0007669"/>
    <property type="project" value="InterPro"/>
</dbReference>
<evidence type="ECO:0000256" key="3">
    <source>
        <dbReference type="ARBA" id="ARBA00022516"/>
    </source>
</evidence>
<dbReference type="GO" id="GO:0006633">
    <property type="term" value="P:fatty acid biosynthetic process"/>
    <property type="evidence" value="ECO:0007669"/>
    <property type="project" value="UniProtKB-KW"/>
</dbReference>
<organism evidence="10 11">
    <name type="scientific">Candidatus Komeilibacteria bacterium CG_4_9_14_0_8_um_filter_36_9</name>
    <dbReference type="NCBI Taxonomy" id="1974473"/>
    <lineage>
        <taxon>Bacteria</taxon>
        <taxon>Candidatus Komeiliibacteriota</taxon>
    </lineage>
</organism>
<dbReference type="InterPro" id="IPR013751">
    <property type="entry name" value="ACP_syn_III_N"/>
</dbReference>
<comment type="pathway">
    <text evidence="1">Lipid metabolism.</text>
</comment>
<name>A0A2M8DQT5_9BACT</name>
<evidence type="ECO:0000313" key="10">
    <source>
        <dbReference type="EMBL" id="PJC01646.1"/>
    </source>
</evidence>
<dbReference type="AlphaFoldDB" id="A0A2M8DQT5"/>
<keyword evidence="3" id="KW-0444">Lipid biosynthesis</keyword>
<accession>A0A2M8DQT5</accession>
<keyword evidence="7" id="KW-0275">Fatty acid biosynthesis</keyword>
<dbReference type="SUPFAM" id="SSF53901">
    <property type="entry name" value="Thiolase-like"/>
    <property type="match status" value="1"/>
</dbReference>
<reference evidence="11" key="1">
    <citation type="submission" date="2017-09" db="EMBL/GenBank/DDBJ databases">
        <title>Depth-based differentiation of microbial function through sediment-hosted aquifers and enrichment of novel symbionts in the deep terrestrial subsurface.</title>
        <authorList>
            <person name="Probst A.J."/>
            <person name="Ladd B."/>
            <person name="Jarett J.K."/>
            <person name="Geller-Mcgrath D.E."/>
            <person name="Sieber C.M.K."/>
            <person name="Emerson J.B."/>
            <person name="Anantharaman K."/>
            <person name="Thomas B.C."/>
            <person name="Malmstrom R."/>
            <person name="Stieglmeier M."/>
            <person name="Klingl A."/>
            <person name="Woyke T."/>
            <person name="Ryan C.M."/>
            <person name="Banfield J.F."/>
        </authorList>
    </citation>
    <scope>NUCLEOTIDE SEQUENCE [LARGE SCALE GENOMIC DNA]</scope>
</reference>
<comment type="similarity">
    <text evidence="2">Belongs to the thiolase-like superfamily. FabH family.</text>
</comment>
<gene>
    <name evidence="10" type="ORF">CO073_03120</name>
</gene>
<evidence type="ECO:0000259" key="8">
    <source>
        <dbReference type="Pfam" id="PF08541"/>
    </source>
</evidence>
<evidence type="ECO:0008006" key="12">
    <source>
        <dbReference type="Google" id="ProtNLM"/>
    </source>
</evidence>
<dbReference type="Gene3D" id="3.40.47.10">
    <property type="match status" value="2"/>
</dbReference>
<protein>
    <recommendedName>
        <fullName evidence="12">Beta-ketoacyl-[acyl-carrier-protein] synthase III C-terminal domain-containing protein</fullName>
    </recommendedName>
</protein>
<keyword evidence="5" id="KW-0276">Fatty acid metabolism</keyword>